<dbReference type="EMBL" id="DQAY01000038">
    <property type="protein sequence ID" value="HCO22586.1"/>
    <property type="molecule type" value="Genomic_DNA"/>
</dbReference>
<evidence type="ECO:0000313" key="1">
    <source>
        <dbReference type="EMBL" id="HCO22586.1"/>
    </source>
</evidence>
<evidence type="ECO:0000313" key="2">
    <source>
        <dbReference type="Proteomes" id="UP000263642"/>
    </source>
</evidence>
<feature type="non-terminal residue" evidence="1">
    <location>
        <position position="148"/>
    </location>
</feature>
<reference evidence="1 2" key="1">
    <citation type="journal article" date="2018" name="Nat. Biotechnol.">
        <title>A standardized bacterial taxonomy based on genome phylogeny substantially revises the tree of life.</title>
        <authorList>
            <person name="Parks D.H."/>
            <person name="Chuvochina M."/>
            <person name="Waite D.W."/>
            <person name="Rinke C."/>
            <person name="Skarshewski A."/>
            <person name="Chaumeil P.A."/>
            <person name="Hugenholtz P."/>
        </authorList>
    </citation>
    <scope>NUCLEOTIDE SEQUENCE [LARGE SCALE GENOMIC DNA]</scope>
    <source>
        <strain evidence="1">UBA9375</strain>
    </source>
</reference>
<protein>
    <submittedName>
        <fullName evidence="1">Conjugal transfer protein TraI</fullName>
    </submittedName>
</protein>
<proteinExistence type="predicted"/>
<dbReference type="Pfam" id="PF11843">
    <property type="entry name" value="DUF3363"/>
    <property type="match status" value="1"/>
</dbReference>
<name>A0A3D3R1X5_9PLAN</name>
<gene>
    <name evidence="1" type="ORF">DIT97_05805</name>
</gene>
<dbReference type="Proteomes" id="UP000263642">
    <property type="component" value="Unassembled WGS sequence"/>
</dbReference>
<accession>A0A3D3R1X5</accession>
<sequence length="148" mass="16072">PPNLEPKPSDITIDRIARANGGVYSASLHQADDPRSGPEFVAAHVRRLEALRRAGHVERTADADWKIPPDYLDRAKEYERAFRSAQLLVRSELGLKDQETALGVTWLDEAPSASGVPIGFGEEVAEAQVKRRAFLAGIGMNVEAGTGL</sequence>
<dbReference type="InterPro" id="IPR021795">
    <property type="entry name" value="DUF3363"/>
</dbReference>
<feature type="non-terminal residue" evidence="1">
    <location>
        <position position="1"/>
    </location>
</feature>
<dbReference type="AlphaFoldDB" id="A0A3D3R1X5"/>
<organism evidence="1 2">
    <name type="scientific">Gimesia maris</name>
    <dbReference type="NCBI Taxonomy" id="122"/>
    <lineage>
        <taxon>Bacteria</taxon>
        <taxon>Pseudomonadati</taxon>
        <taxon>Planctomycetota</taxon>
        <taxon>Planctomycetia</taxon>
        <taxon>Planctomycetales</taxon>
        <taxon>Planctomycetaceae</taxon>
        <taxon>Gimesia</taxon>
    </lineage>
</organism>
<comment type="caution">
    <text evidence="1">The sequence shown here is derived from an EMBL/GenBank/DDBJ whole genome shotgun (WGS) entry which is preliminary data.</text>
</comment>